<organism evidence="1 2">
    <name type="scientific">Escallonia herrerae</name>
    <dbReference type="NCBI Taxonomy" id="1293975"/>
    <lineage>
        <taxon>Eukaryota</taxon>
        <taxon>Viridiplantae</taxon>
        <taxon>Streptophyta</taxon>
        <taxon>Embryophyta</taxon>
        <taxon>Tracheophyta</taxon>
        <taxon>Spermatophyta</taxon>
        <taxon>Magnoliopsida</taxon>
        <taxon>eudicotyledons</taxon>
        <taxon>Gunneridae</taxon>
        <taxon>Pentapetalae</taxon>
        <taxon>asterids</taxon>
        <taxon>campanulids</taxon>
        <taxon>Escalloniales</taxon>
        <taxon>Escalloniaceae</taxon>
        <taxon>Escallonia</taxon>
    </lineage>
</organism>
<dbReference type="GO" id="GO:0005975">
    <property type="term" value="P:carbohydrate metabolic process"/>
    <property type="evidence" value="ECO:0007669"/>
    <property type="project" value="InterPro"/>
</dbReference>
<dbReference type="InterPro" id="IPR017853">
    <property type="entry name" value="GH"/>
</dbReference>
<protein>
    <submittedName>
        <fullName evidence="1">Uncharacterized protein</fullName>
    </submittedName>
</protein>
<gene>
    <name evidence="1" type="ORF">RJ639_007462</name>
</gene>
<name>A0AA89ATY6_9ASTE</name>
<dbReference type="GO" id="GO:0004553">
    <property type="term" value="F:hydrolase activity, hydrolyzing O-glycosyl compounds"/>
    <property type="evidence" value="ECO:0007669"/>
    <property type="project" value="InterPro"/>
</dbReference>
<sequence>MYMIIIAKQEYNNSNMDWKCLIAAIYKIAMEIPPRQKHFQGMSCQQNYRWRCERHYQARQIGFPFGCAITRNVLKSNAYQKWFSSRFSITTFRNKMKWGTALRRNKAMKNYTIPDAR</sequence>
<dbReference type="Gene3D" id="3.20.20.80">
    <property type="entry name" value="Glycosidases"/>
    <property type="match status" value="1"/>
</dbReference>
<keyword evidence="2" id="KW-1185">Reference proteome</keyword>
<comment type="caution">
    <text evidence="1">The sequence shown here is derived from an EMBL/GenBank/DDBJ whole genome shotgun (WGS) entry which is preliminary data.</text>
</comment>
<dbReference type="EMBL" id="JAVXUP010001167">
    <property type="protein sequence ID" value="KAK3015075.1"/>
    <property type="molecule type" value="Genomic_DNA"/>
</dbReference>
<dbReference type="AlphaFoldDB" id="A0AA89ATY6"/>
<reference evidence="1" key="1">
    <citation type="submission" date="2022-12" db="EMBL/GenBank/DDBJ databases">
        <title>Draft genome assemblies for two species of Escallonia (Escalloniales).</title>
        <authorList>
            <person name="Chanderbali A."/>
            <person name="Dervinis C."/>
            <person name="Anghel I."/>
            <person name="Soltis D."/>
            <person name="Soltis P."/>
            <person name="Zapata F."/>
        </authorList>
    </citation>
    <scope>NUCLEOTIDE SEQUENCE</scope>
    <source>
        <strain evidence="1">UCBG64.0493</strain>
        <tissue evidence="1">Leaf</tissue>
    </source>
</reference>
<dbReference type="InterPro" id="IPR044846">
    <property type="entry name" value="GH10"/>
</dbReference>
<dbReference type="PANTHER" id="PTHR31490:SF2">
    <property type="entry name" value="GLYCOSYL HYDROLASE FAMILY 10 PROTEIN"/>
    <property type="match status" value="1"/>
</dbReference>
<accession>A0AA89ATY6</accession>
<evidence type="ECO:0000313" key="2">
    <source>
        <dbReference type="Proteomes" id="UP001188597"/>
    </source>
</evidence>
<dbReference type="Proteomes" id="UP001188597">
    <property type="component" value="Unassembled WGS sequence"/>
</dbReference>
<evidence type="ECO:0000313" key="1">
    <source>
        <dbReference type="EMBL" id="KAK3015075.1"/>
    </source>
</evidence>
<dbReference type="PANTHER" id="PTHR31490">
    <property type="entry name" value="GLYCOSYL HYDROLASE"/>
    <property type="match status" value="1"/>
</dbReference>
<dbReference type="SUPFAM" id="SSF51445">
    <property type="entry name" value="(Trans)glycosidases"/>
    <property type="match status" value="1"/>
</dbReference>
<proteinExistence type="predicted"/>